<dbReference type="EMBL" id="JQAR01000026">
    <property type="protein sequence ID" value="KRN27113.1"/>
    <property type="molecule type" value="Genomic_DNA"/>
</dbReference>
<dbReference type="AlphaFoldDB" id="A0A0R2FEV9"/>
<proteinExistence type="predicted"/>
<protein>
    <submittedName>
        <fullName evidence="1">Uncharacterized protein</fullName>
    </submittedName>
</protein>
<comment type="caution">
    <text evidence="1">The sequence shown here is derived from an EMBL/GenBank/DDBJ whole genome shotgun (WGS) entry which is preliminary data.</text>
</comment>
<evidence type="ECO:0000313" key="1">
    <source>
        <dbReference type="EMBL" id="KRN27113.1"/>
    </source>
</evidence>
<reference evidence="1 2" key="1">
    <citation type="journal article" date="2015" name="Genome Announc.">
        <title>Expanding the biotechnology potential of lactobacilli through comparative genomics of 213 strains and associated genera.</title>
        <authorList>
            <person name="Sun Z."/>
            <person name="Harris H.M."/>
            <person name="McCann A."/>
            <person name="Guo C."/>
            <person name="Argimon S."/>
            <person name="Zhang W."/>
            <person name="Yang X."/>
            <person name="Jeffery I.B."/>
            <person name="Cooney J.C."/>
            <person name="Kagawa T.F."/>
            <person name="Liu W."/>
            <person name="Song Y."/>
            <person name="Salvetti E."/>
            <person name="Wrobel A."/>
            <person name="Rasinkangas P."/>
            <person name="Parkhill J."/>
            <person name="Rea M.C."/>
            <person name="O'Sullivan O."/>
            <person name="Ritari J."/>
            <person name="Douillard F.P."/>
            <person name="Paul Ross R."/>
            <person name="Yang R."/>
            <person name="Briner A.E."/>
            <person name="Felis G.E."/>
            <person name="de Vos W.M."/>
            <person name="Barrangou R."/>
            <person name="Klaenhammer T.R."/>
            <person name="Caufield P.W."/>
            <person name="Cui Y."/>
            <person name="Zhang H."/>
            <person name="O'Toole P.W."/>
        </authorList>
    </citation>
    <scope>NUCLEOTIDE SEQUENCE [LARGE SCALE GENOMIC DNA]</scope>
    <source>
        <strain evidence="1 2">ATCC 27304</strain>
    </source>
</reference>
<dbReference type="Proteomes" id="UP000051727">
    <property type="component" value="Unassembled WGS sequence"/>
</dbReference>
<evidence type="ECO:0000313" key="2">
    <source>
        <dbReference type="Proteomes" id="UP000051727"/>
    </source>
</evidence>
<gene>
    <name evidence="1" type="ORF">IV36_GL001164</name>
</gene>
<sequence>MNVPTGLNIKLILVQTHIKVAIKSISVVTYINFEFFNFSNIIAHPHTLLLVLFFLLEQNAMFIVQLPSTSKLLI</sequence>
<name>A0A0R2FEV9_9LACO</name>
<organism evidence="1 2">
    <name type="scientific">Liquorilactobacillus mali</name>
    <dbReference type="NCBI Taxonomy" id="1618"/>
    <lineage>
        <taxon>Bacteria</taxon>
        <taxon>Bacillati</taxon>
        <taxon>Bacillota</taxon>
        <taxon>Bacilli</taxon>
        <taxon>Lactobacillales</taxon>
        <taxon>Lactobacillaceae</taxon>
        <taxon>Liquorilactobacillus</taxon>
    </lineage>
</organism>
<accession>A0A0R2FEV9</accession>